<keyword evidence="4" id="KW-1185">Reference proteome</keyword>
<evidence type="ECO:0000313" key="4">
    <source>
        <dbReference type="Proteomes" id="UP000216004"/>
    </source>
</evidence>
<evidence type="ECO:0000313" key="3">
    <source>
        <dbReference type="EMBL" id="OZG50351.1"/>
    </source>
</evidence>
<evidence type="ECO:0000256" key="1">
    <source>
        <dbReference type="SAM" id="MobiDB-lite"/>
    </source>
</evidence>
<sequence>MSTSLHLVDENKTIRFGDVEPHRVKGLVMQPHEDGSRTQQEEKRIKQIRMMRRAAVRRRRFLVATLCIVTICLVALSYVFAFSAWYCLIPLTLVAFVLMSGARASAKAREWERHIAERQRKRQRPLIVPPQSATVRLSHNNGKEQTTTALSQEDIRAAVMLAQQLQHTARPSVEPVAHVDVTKSPYAPVQHEQPVQEKSSQELVMQTAKTDTVAAVNSQTLLSFSMGQPRHGQPVKPEEILSREIKSAKQVARAVPRVTSEEKAQVESKPALTSKGSASKPADFHKKEVQAEVDAPEASDDSLGKVGVEAILARRTQKNSQTA</sequence>
<keyword evidence="2" id="KW-0472">Membrane</keyword>
<organism evidence="3 4">
    <name type="scientific">Bombiscardovia coagulans</name>
    <dbReference type="NCBI Taxonomy" id="686666"/>
    <lineage>
        <taxon>Bacteria</taxon>
        <taxon>Bacillati</taxon>
        <taxon>Actinomycetota</taxon>
        <taxon>Actinomycetes</taxon>
        <taxon>Bifidobacteriales</taxon>
        <taxon>Bifidobacteriaceae</taxon>
        <taxon>Bombiscardovia</taxon>
    </lineage>
</organism>
<protein>
    <submittedName>
        <fullName evidence="3">Uncharacterized protein</fullName>
    </submittedName>
</protein>
<evidence type="ECO:0000256" key="2">
    <source>
        <dbReference type="SAM" id="Phobius"/>
    </source>
</evidence>
<dbReference type="EMBL" id="MWWS01000004">
    <property type="protein sequence ID" value="OZG50351.1"/>
    <property type="molecule type" value="Genomic_DNA"/>
</dbReference>
<accession>A0A261EU13</accession>
<reference evidence="3 4" key="1">
    <citation type="journal article" date="2017" name="BMC Genomics">
        <title>Comparative genomic and phylogenomic analyses of the Bifidobacteriaceae family.</title>
        <authorList>
            <person name="Lugli G.A."/>
            <person name="Milani C."/>
            <person name="Turroni F."/>
            <person name="Duranti S."/>
            <person name="Mancabelli L."/>
            <person name="Mangifesta M."/>
            <person name="Ferrario C."/>
            <person name="Modesto M."/>
            <person name="Mattarelli P."/>
            <person name="Jiri K."/>
            <person name="van Sinderen D."/>
            <person name="Ventura M."/>
        </authorList>
    </citation>
    <scope>NUCLEOTIDE SEQUENCE [LARGE SCALE GENOMIC DNA]</scope>
    <source>
        <strain evidence="3 4">DSM 22924</strain>
    </source>
</reference>
<gene>
    <name evidence="3" type="ORF">BOCO_0868</name>
</gene>
<proteinExistence type="predicted"/>
<name>A0A261EU13_9BIFI</name>
<feature type="transmembrane region" description="Helical" evidence="2">
    <location>
        <begin position="88"/>
        <end position="106"/>
    </location>
</feature>
<comment type="caution">
    <text evidence="3">The sequence shown here is derived from an EMBL/GenBank/DDBJ whole genome shotgun (WGS) entry which is preliminary data.</text>
</comment>
<keyword evidence="2" id="KW-1133">Transmembrane helix</keyword>
<keyword evidence="2" id="KW-0812">Transmembrane</keyword>
<dbReference type="Proteomes" id="UP000216004">
    <property type="component" value="Unassembled WGS sequence"/>
</dbReference>
<dbReference type="AlphaFoldDB" id="A0A261EU13"/>
<feature type="transmembrane region" description="Helical" evidence="2">
    <location>
        <begin position="61"/>
        <end position="82"/>
    </location>
</feature>
<feature type="region of interest" description="Disordered" evidence="1">
    <location>
        <begin position="252"/>
        <end position="304"/>
    </location>
</feature>